<reference evidence="2 3" key="1">
    <citation type="submission" date="2016-10" db="EMBL/GenBank/DDBJ databases">
        <title>Pseudoalteromonas amylolytica sp. nov., isolated from the surface seawater.</title>
        <authorList>
            <person name="Wu Y.-H."/>
            <person name="Cheng H."/>
            <person name="Jin X.-B."/>
            <person name="Wang C.-S."/>
            <person name="Xu X.-W."/>
        </authorList>
    </citation>
    <scope>NUCLEOTIDE SEQUENCE [LARGE SCALE GENOMIC DNA]</scope>
    <source>
        <strain evidence="2 3">JCM 12483</strain>
    </source>
</reference>
<protein>
    <recommendedName>
        <fullName evidence="4">Metal-binding protein</fullName>
    </recommendedName>
</protein>
<dbReference type="InterPro" id="IPR018688">
    <property type="entry name" value="PpoB2-like"/>
</dbReference>
<evidence type="ECO:0008006" key="4">
    <source>
        <dbReference type="Google" id="ProtNLM"/>
    </source>
</evidence>
<feature type="transmembrane region" description="Helical" evidence="1">
    <location>
        <begin position="44"/>
        <end position="69"/>
    </location>
</feature>
<gene>
    <name evidence="2" type="ORF">BIW53_04610</name>
</gene>
<name>A0A1S1NB67_9GAMM</name>
<dbReference type="AlphaFoldDB" id="A0A1S1NB67"/>
<accession>A0A1S1NB67</accession>
<evidence type="ECO:0000313" key="3">
    <source>
        <dbReference type="Proteomes" id="UP000180253"/>
    </source>
</evidence>
<feature type="transmembrane region" description="Helical" evidence="1">
    <location>
        <begin position="90"/>
        <end position="111"/>
    </location>
</feature>
<feature type="transmembrane region" description="Helical" evidence="1">
    <location>
        <begin position="7"/>
        <end position="24"/>
    </location>
</feature>
<feature type="transmembrane region" description="Helical" evidence="1">
    <location>
        <begin position="223"/>
        <end position="240"/>
    </location>
</feature>
<keyword evidence="1" id="KW-0472">Membrane</keyword>
<dbReference type="EMBL" id="MNAN01000026">
    <property type="protein sequence ID" value="OHU96616.1"/>
    <property type="molecule type" value="Genomic_DNA"/>
</dbReference>
<dbReference type="STRING" id="327939.BIW53_04610"/>
<evidence type="ECO:0000256" key="1">
    <source>
        <dbReference type="SAM" id="Phobius"/>
    </source>
</evidence>
<feature type="transmembrane region" description="Helical" evidence="1">
    <location>
        <begin position="123"/>
        <end position="141"/>
    </location>
</feature>
<comment type="caution">
    <text evidence="2">The sequence shown here is derived from an EMBL/GenBank/DDBJ whole genome shotgun (WGS) entry which is preliminary data.</text>
</comment>
<dbReference type="Pfam" id="PF09948">
    <property type="entry name" value="PpoB2"/>
    <property type="match status" value="1"/>
</dbReference>
<organism evidence="2 3">
    <name type="scientific">Pseudoalteromonas byunsanensis</name>
    <dbReference type="NCBI Taxonomy" id="327939"/>
    <lineage>
        <taxon>Bacteria</taxon>
        <taxon>Pseudomonadati</taxon>
        <taxon>Pseudomonadota</taxon>
        <taxon>Gammaproteobacteria</taxon>
        <taxon>Alteromonadales</taxon>
        <taxon>Pseudoalteromonadaceae</taxon>
        <taxon>Pseudoalteromonas</taxon>
    </lineage>
</organism>
<dbReference type="Proteomes" id="UP000180253">
    <property type="component" value="Unassembled WGS sequence"/>
</dbReference>
<evidence type="ECO:0000313" key="2">
    <source>
        <dbReference type="EMBL" id="OHU96616.1"/>
    </source>
</evidence>
<proteinExistence type="predicted"/>
<sequence>MPIVSRAFTLISISALIYLSWHYMLFDMSMNMEPVADWTATDLLMLFIMWAVMMAGMMLPSAVPVILLIERVTQQRIASHQAYTPTIVFTFGYILAWCFYSVLITLLQYGLHQIDLLTPMMNSAYQSFSALILIAAGVYQFSSFKQNCLKLCRSPFSILNSHWQGSIKGAIMLGLKQGSYCVGCCWLLMMILFVSGVMNIKWILILTLVVIIEKLAPSGSAELISKFLGAALIIFGLSYWW</sequence>
<keyword evidence="3" id="KW-1185">Reference proteome</keyword>
<feature type="transmembrane region" description="Helical" evidence="1">
    <location>
        <begin position="180"/>
        <end position="211"/>
    </location>
</feature>
<keyword evidence="1" id="KW-1133">Transmembrane helix</keyword>
<keyword evidence="1" id="KW-0812">Transmembrane</keyword>